<dbReference type="SUPFAM" id="SSF103473">
    <property type="entry name" value="MFS general substrate transporter"/>
    <property type="match status" value="1"/>
</dbReference>
<evidence type="ECO:0000256" key="3">
    <source>
        <dbReference type="ARBA" id="ARBA00022989"/>
    </source>
</evidence>
<feature type="transmembrane region" description="Helical" evidence="6">
    <location>
        <begin position="543"/>
        <end position="564"/>
    </location>
</feature>
<feature type="region of interest" description="Disordered" evidence="5">
    <location>
        <begin position="50"/>
        <end position="77"/>
    </location>
</feature>
<keyword evidence="2 6" id="KW-0812">Transmembrane</keyword>
<feature type="transmembrane region" description="Helical" evidence="6">
    <location>
        <begin position="520"/>
        <end position="537"/>
    </location>
</feature>
<dbReference type="PANTHER" id="PTHR23502:SF23">
    <property type="entry name" value="FLUCONAZOLE RESISTANCE PROTEIN 1"/>
    <property type="match status" value="1"/>
</dbReference>
<comment type="caution">
    <text evidence="8">The sequence shown here is derived from an EMBL/GenBank/DDBJ whole genome shotgun (WGS) entry which is preliminary data.</text>
</comment>
<evidence type="ECO:0000256" key="6">
    <source>
        <dbReference type="SAM" id="Phobius"/>
    </source>
</evidence>
<organism evidence="8 9">
    <name type="scientific">Mycena rosella</name>
    <name type="common">Pink bonnet</name>
    <name type="synonym">Agaricus rosellus</name>
    <dbReference type="NCBI Taxonomy" id="1033263"/>
    <lineage>
        <taxon>Eukaryota</taxon>
        <taxon>Fungi</taxon>
        <taxon>Dikarya</taxon>
        <taxon>Basidiomycota</taxon>
        <taxon>Agaricomycotina</taxon>
        <taxon>Agaricomycetes</taxon>
        <taxon>Agaricomycetidae</taxon>
        <taxon>Agaricales</taxon>
        <taxon>Marasmiineae</taxon>
        <taxon>Mycenaceae</taxon>
        <taxon>Mycena</taxon>
    </lineage>
</organism>
<name>A0AAD7H080_MYCRO</name>
<keyword evidence="3 6" id="KW-1133">Transmembrane helix</keyword>
<evidence type="ECO:0000313" key="8">
    <source>
        <dbReference type="EMBL" id="KAJ7709033.1"/>
    </source>
</evidence>
<dbReference type="GO" id="GO:1990961">
    <property type="term" value="P:xenobiotic detoxification by transmembrane export across the plasma membrane"/>
    <property type="evidence" value="ECO:0007669"/>
    <property type="project" value="TreeGrafter"/>
</dbReference>
<dbReference type="Pfam" id="PF07690">
    <property type="entry name" value="MFS_1"/>
    <property type="match status" value="1"/>
</dbReference>
<evidence type="ECO:0000256" key="5">
    <source>
        <dbReference type="SAM" id="MobiDB-lite"/>
    </source>
</evidence>
<dbReference type="InterPro" id="IPR020846">
    <property type="entry name" value="MFS_dom"/>
</dbReference>
<dbReference type="Gene3D" id="1.20.1250.20">
    <property type="entry name" value="MFS general substrate transporter like domains"/>
    <property type="match status" value="1"/>
</dbReference>
<feature type="transmembrane region" description="Helical" evidence="6">
    <location>
        <begin position="173"/>
        <end position="192"/>
    </location>
</feature>
<dbReference type="PROSITE" id="PS50850">
    <property type="entry name" value="MFS"/>
    <property type="match status" value="1"/>
</dbReference>
<feature type="transmembrane region" description="Helical" evidence="6">
    <location>
        <begin position="133"/>
        <end position="153"/>
    </location>
</feature>
<dbReference type="InterPro" id="IPR036259">
    <property type="entry name" value="MFS_trans_sf"/>
</dbReference>
<proteinExistence type="predicted"/>
<feature type="transmembrane region" description="Helical" evidence="6">
    <location>
        <begin position="453"/>
        <end position="472"/>
    </location>
</feature>
<evidence type="ECO:0000256" key="4">
    <source>
        <dbReference type="ARBA" id="ARBA00023136"/>
    </source>
</evidence>
<feature type="transmembrane region" description="Helical" evidence="6">
    <location>
        <begin position="407"/>
        <end position="426"/>
    </location>
</feature>
<evidence type="ECO:0000256" key="1">
    <source>
        <dbReference type="ARBA" id="ARBA00004141"/>
    </source>
</evidence>
<feature type="transmembrane region" description="Helical" evidence="6">
    <location>
        <begin position="369"/>
        <end position="387"/>
    </location>
</feature>
<dbReference type="GO" id="GO:0015244">
    <property type="term" value="F:fluconazole transmembrane transporter activity"/>
    <property type="evidence" value="ECO:0007669"/>
    <property type="project" value="TreeGrafter"/>
</dbReference>
<comment type="subcellular location">
    <subcellularLocation>
        <location evidence="1">Membrane</location>
        <topology evidence="1">Multi-pass membrane protein</topology>
    </subcellularLocation>
</comment>
<evidence type="ECO:0000256" key="2">
    <source>
        <dbReference type="ARBA" id="ARBA00022692"/>
    </source>
</evidence>
<dbReference type="GO" id="GO:0005886">
    <property type="term" value="C:plasma membrane"/>
    <property type="evidence" value="ECO:0007669"/>
    <property type="project" value="TreeGrafter"/>
</dbReference>
<feature type="transmembrane region" description="Helical" evidence="6">
    <location>
        <begin position="227"/>
        <end position="248"/>
    </location>
</feature>
<dbReference type="InterPro" id="IPR011701">
    <property type="entry name" value="MFS"/>
</dbReference>
<keyword evidence="9" id="KW-1185">Reference proteome</keyword>
<reference evidence="8" key="1">
    <citation type="submission" date="2023-03" db="EMBL/GenBank/DDBJ databases">
        <title>Massive genome expansion in bonnet fungi (Mycena s.s.) driven by repeated elements and novel gene families across ecological guilds.</title>
        <authorList>
            <consortium name="Lawrence Berkeley National Laboratory"/>
            <person name="Harder C.B."/>
            <person name="Miyauchi S."/>
            <person name="Viragh M."/>
            <person name="Kuo A."/>
            <person name="Thoen E."/>
            <person name="Andreopoulos B."/>
            <person name="Lu D."/>
            <person name="Skrede I."/>
            <person name="Drula E."/>
            <person name="Henrissat B."/>
            <person name="Morin E."/>
            <person name="Kohler A."/>
            <person name="Barry K."/>
            <person name="LaButti K."/>
            <person name="Morin E."/>
            <person name="Salamov A."/>
            <person name="Lipzen A."/>
            <person name="Mereny Z."/>
            <person name="Hegedus B."/>
            <person name="Baldrian P."/>
            <person name="Stursova M."/>
            <person name="Weitz H."/>
            <person name="Taylor A."/>
            <person name="Grigoriev I.V."/>
            <person name="Nagy L.G."/>
            <person name="Martin F."/>
            <person name="Kauserud H."/>
        </authorList>
    </citation>
    <scope>NUCLEOTIDE SEQUENCE</scope>
    <source>
        <strain evidence="8">CBHHK067</strain>
    </source>
</reference>
<dbReference type="FunFam" id="1.20.1250.20:FF:000011">
    <property type="entry name" value="MFS multidrug transporter, putative"/>
    <property type="match status" value="1"/>
</dbReference>
<feature type="transmembrane region" description="Helical" evidence="6">
    <location>
        <begin position="478"/>
        <end position="500"/>
    </location>
</feature>
<dbReference type="CDD" id="cd17323">
    <property type="entry name" value="MFS_Tpo1_MDR_like"/>
    <property type="match status" value="1"/>
</dbReference>
<evidence type="ECO:0000313" key="9">
    <source>
        <dbReference type="Proteomes" id="UP001221757"/>
    </source>
</evidence>
<gene>
    <name evidence="8" type="ORF">B0H17DRAFT_916584</name>
</gene>
<feature type="transmembrane region" description="Helical" evidence="6">
    <location>
        <begin position="260"/>
        <end position="284"/>
    </location>
</feature>
<feature type="domain" description="Major facilitator superfamily (MFS) profile" evidence="7">
    <location>
        <begin position="135"/>
        <end position="570"/>
    </location>
</feature>
<sequence length="580" mass="63933">MGHDLIRDSTVGQIVNYLSNGRLLPYADQRSGYVVPTRFLASSERKPKEIGSDAATLCEDDGDKRKRASGATTPATRDLDHVSTVPTLTATDSLEKQQLQLTVKVDDIPDPYLIDWDEDDPDNPRNWSFRKRAFVAFCISLLTFSIYIGSAIYTSSIPGLMEEFHVSLTTATLGLTLYVLAYGLGPMFLTPLQELPLLGRNPGYMATLFLFVIFQILIFTAKNMSTVLAMRFLTGFFGSPALATGGASMGDIFPTSHFPYALGVWALGAVAGPITGPVIGGFAAQAKGWRWPMLELLWISAFSLVFLCILLPETNGPTILLRRAKRLRALTGNPELKTATERTEESETVGELVYEALVRPFVLAMEPGLMFANVYLGFVYAIFYLWFEAFPLVFSDIYHFNEGLSGLPFLGFLVSGSITYTIYCFYQKYHIAPRLARAAAANTEVAPEIRLEIGLMASIWIPTSILIFGFGSKASIHWIVPVIGAALYLPGIYLIFQSILTYITSAYPKYEASVLAGNDLFRSSIASVFPLFGRVFFRNLGLGPASALLAGLSFLLMGVYALLLKYGHVLRQRSKYALHT</sequence>
<keyword evidence="4 6" id="KW-0472">Membrane</keyword>
<protein>
    <submittedName>
        <fullName evidence="8">Major facilitator superfamily domain-containing protein</fullName>
    </submittedName>
</protein>
<dbReference type="EMBL" id="JARKIE010000003">
    <property type="protein sequence ID" value="KAJ7709033.1"/>
    <property type="molecule type" value="Genomic_DNA"/>
</dbReference>
<evidence type="ECO:0000259" key="7">
    <source>
        <dbReference type="PROSITE" id="PS50850"/>
    </source>
</evidence>
<accession>A0AAD7H080</accession>
<dbReference type="PANTHER" id="PTHR23502">
    <property type="entry name" value="MAJOR FACILITATOR SUPERFAMILY"/>
    <property type="match status" value="1"/>
</dbReference>
<feature type="transmembrane region" description="Helical" evidence="6">
    <location>
        <begin position="296"/>
        <end position="321"/>
    </location>
</feature>
<dbReference type="AlphaFoldDB" id="A0AAD7H080"/>
<feature type="transmembrane region" description="Helical" evidence="6">
    <location>
        <begin position="204"/>
        <end position="221"/>
    </location>
</feature>
<dbReference type="Proteomes" id="UP001221757">
    <property type="component" value="Unassembled WGS sequence"/>
</dbReference>